<organism evidence="1 2">
    <name type="scientific">Stenomitos frigidus AS-A4</name>
    <dbReference type="NCBI Taxonomy" id="2933935"/>
    <lineage>
        <taxon>Bacteria</taxon>
        <taxon>Bacillati</taxon>
        <taxon>Cyanobacteriota</taxon>
        <taxon>Cyanophyceae</taxon>
        <taxon>Leptolyngbyales</taxon>
        <taxon>Leptolyngbyaceae</taxon>
        <taxon>Stenomitos</taxon>
    </lineage>
</organism>
<accession>A0ABV0KHS3</accession>
<evidence type="ECO:0000313" key="2">
    <source>
        <dbReference type="Proteomes" id="UP001476950"/>
    </source>
</evidence>
<sequence>MQVGQFFSFQPGRVGQYLSPRVLVVRSPFRAASDVCYLGFDQFKQAQTFAQSLARRGIRFQIRRSQVMPQQYEIRLHGRSDLARTLAYWDRRDAELNVAQDGQTAYRSGVSTGVIAA</sequence>
<dbReference type="Proteomes" id="UP001476950">
    <property type="component" value="Unassembled WGS sequence"/>
</dbReference>
<comment type="caution">
    <text evidence="1">The sequence shown here is derived from an EMBL/GenBank/DDBJ whole genome shotgun (WGS) entry which is preliminary data.</text>
</comment>
<evidence type="ECO:0008006" key="3">
    <source>
        <dbReference type="Google" id="ProtNLM"/>
    </source>
</evidence>
<dbReference type="EMBL" id="JAMPLM010000003">
    <property type="protein sequence ID" value="MEP1057930.1"/>
    <property type="molecule type" value="Genomic_DNA"/>
</dbReference>
<reference evidence="1 2" key="1">
    <citation type="submission" date="2022-04" db="EMBL/GenBank/DDBJ databases">
        <title>Positive selection, recombination, and allopatry shape intraspecific diversity of widespread and dominant cyanobacteria.</title>
        <authorList>
            <person name="Wei J."/>
            <person name="Shu W."/>
            <person name="Hu C."/>
        </authorList>
    </citation>
    <scope>NUCLEOTIDE SEQUENCE [LARGE SCALE GENOMIC DNA]</scope>
    <source>
        <strain evidence="1 2">AS-A4</strain>
    </source>
</reference>
<name>A0ABV0KHS3_9CYAN</name>
<evidence type="ECO:0000313" key="1">
    <source>
        <dbReference type="EMBL" id="MEP1057930.1"/>
    </source>
</evidence>
<protein>
    <recommendedName>
        <fullName evidence="3">SPOR domain-containing protein</fullName>
    </recommendedName>
</protein>
<gene>
    <name evidence="1" type="ORF">NDI38_05725</name>
</gene>
<proteinExistence type="predicted"/>
<dbReference type="RefSeq" id="WP_190451308.1">
    <property type="nucleotide sequence ID" value="NZ_JAMPLM010000003.1"/>
</dbReference>
<keyword evidence="2" id="KW-1185">Reference proteome</keyword>